<dbReference type="GeneID" id="102810344"/>
<evidence type="ECO:0000313" key="4">
    <source>
        <dbReference type="RefSeq" id="XP_006813840.1"/>
    </source>
</evidence>
<protein>
    <submittedName>
        <fullName evidence="4">Uncharacterized protein LOC102810344</fullName>
    </submittedName>
</protein>
<dbReference type="Proteomes" id="UP000694865">
    <property type="component" value="Unplaced"/>
</dbReference>
<dbReference type="PANTHER" id="PTHR47331:SF1">
    <property type="entry name" value="GAG-LIKE PROTEIN"/>
    <property type="match status" value="1"/>
</dbReference>
<dbReference type="PANTHER" id="PTHR47331">
    <property type="entry name" value="PHD-TYPE DOMAIN-CONTAINING PROTEIN"/>
    <property type="match status" value="1"/>
</dbReference>
<evidence type="ECO:0000259" key="2">
    <source>
        <dbReference type="Pfam" id="PF18701"/>
    </source>
</evidence>
<gene>
    <name evidence="4" type="primary">LOC102810344</name>
</gene>
<evidence type="ECO:0000313" key="3">
    <source>
        <dbReference type="Proteomes" id="UP000694865"/>
    </source>
</evidence>
<name>A0ABM0M1E9_SACKO</name>
<reference evidence="4" key="1">
    <citation type="submission" date="2025-08" db="UniProtKB">
        <authorList>
            <consortium name="RefSeq"/>
        </authorList>
    </citation>
    <scope>IDENTIFICATION</scope>
    <source>
        <tissue evidence="4">Testes</tissue>
    </source>
</reference>
<keyword evidence="3" id="KW-1185">Reference proteome</keyword>
<dbReference type="RefSeq" id="XP_006813840.1">
    <property type="nucleotide sequence ID" value="XM_006813777.1"/>
</dbReference>
<sequence length="229" mass="25727">METIVTEIESAINDRPLTHLSTDDNDLNPLTPSHLVNGRNICCLPRQTVINPNSNFATDHQSANWRYAYLTTLLTAFWKRWANEYIVSLRERHLNQHRGVKINTVRVGDIVLIHNDVRKRVHWRMGRVTKLLPGADGIVRAVELATKNGSTNRSITRLIPLELSTESETESHLTRDLMISKPNMNIDQRDEQAGRRSHTSSPAGDGDQRPHASSSNGSGGGSHYPKTLK</sequence>
<evidence type="ECO:0000256" key="1">
    <source>
        <dbReference type="SAM" id="MobiDB-lite"/>
    </source>
</evidence>
<proteinExistence type="predicted"/>
<dbReference type="Pfam" id="PF18701">
    <property type="entry name" value="DUF5641"/>
    <property type="match status" value="1"/>
</dbReference>
<accession>A0ABM0M1E9</accession>
<organism evidence="3 4">
    <name type="scientific">Saccoglossus kowalevskii</name>
    <name type="common">Acorn worm</name>
    <dbReference type="NCBI Taxonomy" id="10224"/>
    <lineage>
        <taxon>Eukaryota</taxon>
        <taxon>Metazoa</taxon>
        <taxon>Hemichordata</taxon>
        <taxon>Enteropneusta</taxon>
        <taxon>Harrimaniidae</taxon>
        <taxon>Saccoglossus</taxon>
    </lineage>
</organism>
<dbReference type="InterPro" id="IPR040676">
    <property type="entry name" value="DUF5641"/>
</dbReference>
<feature type="region of interest" description="Disordered" evidence="1">
    <location>
        <begin position="170"/>
        <end position="229"/>
    </location>
</feature>
<feature type="domain" description="DUF5641" evidence="2">
    <location>
        <begin position="66"/>
        <end position="161"/>
    </location>
</feature>